<name>A0ACB9K274_9ASTR</name>
<sequence length="117" mass="12629">MLEARTSGLTSAWNLGVMEADIIMTGGVALDVQGTDSTTMKGGFGNGARFGIGAGVVDDTVEGARLSCGAAEGIVLVMVRLKEKRGLLHHRKPEELKVRLVWLRMWSHEARFGCERS</sequence>
<reference evidence="2" key="1">
    <citation type="journal article" date="2022" name="Mol. Ecol. Resour.">
        <title>The genomes of chicory, endive, great burdock and yacon provide insights into Asteraceae palaeo-polyploidization history and plant inulin production.</title>
        <authorList>
            <person name="Fan W."/>
            <person name="Wang S."/>
            <person name="Wang H."/>
            <person name="Wang A."/>
            <person name="Jiang F."/>
            <person name="Liu H."/>
            <person name="Zhao H."/>
            <person name="Xu D."/>
            <person name="Zhang Y."/>
        </authorList>
    </citation>
    <scope>NUCLEOTIDE SEQUENCE [LARGE SCALE GENOMIC DNA]</scope>
    <source>
        <strain evidence="2">cv. Yunnan</strain>
    </source>
</reference>
<evidence type="ECO:0000313" key="2">
    <source>
        <dbReference type="Proteomes" id="UP001056120"/>
    </source>
</evidence>
<proteinExistence type="predicted"/>
<comment type="caution">
    <text evidence="1">The sequence shown here is derived from an EMBL/GenBank/DDBJ whole genome shotgun (WGS) entry which is preliminary data.</text>
</comment>
<dbReference type="EMBL" id="CM042018">
    <property type="protein sequence ID" value="KAI3826343.1"/>
    <property type="molecule type" value="Genomic_DNA"/>
</dbReference>
<dbReference type="Proteomes" id="UP001056120">
    <property type="component" value="Linkage Group LG01"/>
</dbReference>
<organism evidence="1 2">
    <name type="scientific">Smallanthus sonchifolius</name>
    <dbReference type="NCBI Taxonomy" id="185202"/>
    <lineage>
        <taxon>Eukaryota</taxon>
        <taxon>Viridiplantae</taxon>
        <taxon>Streptophyta</taxon>
        <taxon>Embryophyta</taxon>
        <taxon>Tracheophyta</taxon>
        <taxon>Spermatophyta</taxon>
        <taxon>Magnoliopsida</taxon>
        <taxon>eudicotyledons</taxon>
        <taxon>Gunneridae</taxon>
        <taxon>Pentapetalae</taxon>
        <taxon>asterids</taxon>
        <taxon>campanulids</taxon>
        <taxon>Asterales</taxon>
        <taxon>Asteraceae</taxon>
        <taxon>Asteroideae</taxon>
        <taxon>Heliantheae alliance</taxon>
        <taxon>Millerieae</taxon>
        <taxon>Smallanthus</taxon>
    </lineage>
</organism>
<keyword evidence="2" id="KW-1185">Reference proteome</keyword>
<reference evidence="1 2" key="2">
    <citation type="journal article" date="2022" name="Mol. Ecol. Resour.">
        <title>The genomes of chicory, endive, great burdock and yacon provide insights into Asteraceae paleo-polyploidization history and plant inulin production.</title>
        <authorList>
            <person name="Fan W."/>
            <person name="Wang S."/>
            <person name="Wang H."/>
            <person name="Wang A."/>
            <person name="Jiang F."/>
            <person name="Liu H."/>
            <person name="Zhao H."/>
            <person name="Xu D."/>
            <person name="Zhang Y."/>
        </authorList>
    </citation>
    <scope>NUCLEOTIDE SEQUENCE [LARGE SCALE GENOMIC DNA]</scope>
    <source>
        <strain evidence="2">cv. Yunnan</strain>
        <tissue evidence="1">Leaves</tissue>
    </source>
</reference>
<evidence type="ECO:0000313" key="1">
    <source>
        <dbReference type="EMBL" id="KAI3826343.1"/>
    </source>
</evidence>
<gene>
    <name evidence="1" type="ORF">L1987_00390</name>
</gene>
<protein>
    <submittedName>
        <fullName evidence="1">Uncharacterized protein</fullName>
    </submittedName>
</protein>
<accession>A0ACB9K274</accession>